<proteinExistence type="predicted"/>
<protein>
    <submittedName>
        <fullName evidence="1">Uncharacterized protein</fullName>
    </submittedName>
</protein>
<name>A0A834KCG7_VESGE</name>
<dbReference type="AlphaFoldDB" id="A0A834KCG7"/>
<dbReference type="EMBL" id="JACSDZ010000005">
    <property type="protein sequence ID" value="KAF7403196.1"/>
    <property type="molecule type" value="Genomic_DNA"/>
</dbReference>
<gene>
    <name evidence="1" type="ORF">HZH68_005990</name>
</gene>
<reference evidence="1" key="1">
    <citation type="journal article" date="2020" name="G3 (Bethesda)">
        <title>High-Quality Assemblies for Three Invasive Social Wasps from the &lt;i&gt;Vespula&lt;/i&gt; Genus.</title>
        <authorList>
            <person name="Harrop T.W.R."/>
            <person name="Guhlin J."/>
            <person name="McLaughlin G.M."/>
            <person name="Permina E."/>
            <person name="Stockwell P."/>
            <person name="Gilligan J."/>
            <person name="Le Lec M.F."/>
            <person name="Gruber M.A.M."/>
            <person name="Quinn O."/>
            <person name="Lovegrove M."/>
            <person name="Duncan E.J."/>
            <person name="Remnant E.J."/>
            <person name="Van Eeckhoven J."/>
            <person name="Graham B."/>
            <person name="Knapp R.A."/>
            <person name="Langford K.W."/>
            <person name="Kronenberg Z."/>
            <person name="Press M.O."/>
            <person name="Eacker S.M."/>
            <person name="Wilson-Rankin E.E."/>
            <person name="Purcell J."/>
            <person name="Lester P.J."/>
            <person name="Dearden P.K."/>
        </authorList>
    </citation>
    <scope>NUCLEOTIDE SEQUENCE</scope>
    <source>
        <strain evidence="1">Linc-1</strain>
    </source>
</reference>
<sequence length="85" mass="9585">MPVTPLTPVTPVTPVTPPAPISVPIVITNSRKRYRRTETDIENVSIHVYLYQKTTFYDTGLYQIVIIMSPLIEIKDASNNININT</sequence>
<dbReference type="Proteomes" id="UP000617340">
    <property type="component" value="Unassembled WGS sequence"/>
</dbReference>
<evidence type="ECO:0000313" key="2">
    <source>
        <dbReference type="Proteomes" id="UP000617340"/>
    </source>
</evidence>
<accession>A0A834KCG7</accession>
<evidence type="ECO:0000313" key="1">
    <source>
        <dbReference type="EMBL" id="KAF7403196.1"/>
    </source>
</evidence>
<keyword evidence="2" id="KW-1185">Reference proteome</keyword>
<organism evidence="1 2">
    <name type="scientific">Vespula germanica</name>
    <name type="common">German yellow jacket</name>
    <name type="synonym">Paravespula germanica</name>
    <dbReference type="NCBI Taxonomy" id="30212"/>
    <lineage>
        <taxon>Eukaryota</taxon>
        <taxon>Metazoa</taxon>
        <taxon>Ecdysozoa</taxon>
        <taxon>Arthropoda</taxon>
        <taxon>Hexapoda</taxon>
        <taxon>Insecta</taxon>
        <taxon>Pterygota</taxon>
        <taxon>Neoptera</taxon>
        <taxon>Endopterygota</taxon>
        <taxon>Hymenoptera</taxon>
        <taxon>Apocrita</taxon>
        <taxon>Aculeata</taxon>
        <taxon>Vespoidea</taxon>
        <taxon>Vespidae</taxon>
        <taxon>Vespinae</taxon>
        <taxon>Vespula</taxon>
    </lineage>
</organism>
<comment type="caution">
    <text evidence="1">The sequence shown here is derived from an EMBL/GenBank/DDBJ whole genome shotgun (WGS) entry which is preliminary data.</text>
</comment>